<feature type="compositionally biased region" description="Low complexity" evidence="7">
    <location>
        <begin position="1110"/>
        <end position="1130"/>
    </location>
</feature>
<dbReference type="GO" id="GO:0005524">
    <property type="term" value="F:ATP binding"/>
    <property type="evidence" value="ECO:0007669"/>
    <property type="project" value="UniProtKB-KW"/>
</dbReference>
<feature type="compositionally biased region" description="Polar residues" evidence="7">
    <location>
        <begin position="1082"/>
        <end position="1100"/>
    </location>
</feature>
<evidence type="ECO:0000256" key="7">
    <source>
        <dbReference type="SAM" id="MobiDB-lite"/>
    </source>
</evidence>
<feature type="compositionally biased region" description="Low complexity" evidence="7">
    <location>
        <begin position="664"/>
        <end position="700"/>
    </location>
</feature>
<dbReference type="Pfam" id="PF00069">
    <property type="entry name" value="Pkinase"/>
    <property type="match status" value="1"/>
</dbReference>
<feature type="compositionally biased region" description="Low complexity" evidence="7">
    <location>
        <begin position="1530"/>
        <end position="1564"/>
    </location>
</feature>
<feature type="region of interest" description="Disordered" evidence="7">
    <location>
        <begin position="1518"/>
        <end position="1564"/>
    </location>
</feature>
<keyword evidence="6" id="KW-0863">Zinc-finger</keyword>
<dbReference type="InterPro" id="IPR001841">
    <property type="entry name" value="Znf_RING"/>
</dbReference>
<dbReference type="STRING" id="946362.F2UP85"/>
<feature type="compositionally biased region" description="Basic and acidic residues" evidence="7">
    <location>
        <begin position="991"/>
        <end position="1000"/>
    </location>
</feature>
<feature type="compositionally biased region" description="Acidic residues" evidence="7">
    <location>
        <begin position="1153"/>
        <end position="1171"/>
    </location>
</feature>
<dbReference type="KEGG" id="sre:PTSG_10004"/>
<dbReference type="InterPro" id="IPR000719">
    <property type="entry name" value="Prot_kinase_dom"/>
</dbReference>
<dbReference type="Gene3D" id="3.30.40.10">
    <property type="entry name" value="Zinc/RING finger domain, C3HC4 (zinc finger)"/>
    <property type="match status" value="1"/>
</dbReference>
<dbReference type="EMBL" id="GL832986">
    <property type="protein sequence ID" value="EGD79440.1"/>
    <property type="molecule type" value="Genomic_DNA"/>
</dbReference>
<proteinExistence type="predicted"/>
<accession>F2UP85</accession>
<dbReference type="InterPro" id="IPR013083">
    <property type="entry name" value="Znf_RING/FYVE/PHD"/>
</dbReference>
<dbReference type="OMA" id="RCHESRT"/>
<feature type="compositionally biased region" description="Low complexity" evidence="7">
    <location>
        <begin position="1325"/>
        <end position="1338"/>
    </location>
</feature>
<feature type="region of interest" description="Disordered" evidence="7">
    <location>
        <begin position="991"/>
        <end position="1012"/>
    </location>
</feature>
<feature type="compositionally biased region" description="Polar residues" evidence="7">
    <location>
        <begin position="1520"/>
        <end position="1529"/>
    </location>
</feature>
<feature type="compositionally biased region" description="Polar residues" evidence="7">
    <location>
        <begin position="450"/>
        <end position="461"/>
    </location>
</feature>
<feature type="compositionally biased region" description="Polar residues" evidence="7">
    <location>
        <begin position="1291"/>
        <end position="1307"/>
    </location>
</feature>
<dbReference type="SUPFAM" id="SSF57850">
    <property type="entry name" value="RING/U-box"/>
    <property type="match status" value="1"/>
</dbReference>
<keyword evidence="1" id="KW-0723">Serine/threonine-protein kinase</keyword>
<keyword evidence="11" id="KW-1185">Reference proteome</keyword>
<dbReference type="OrthoDB" id="275301at2759"/>
<feature type="compositionally biased region" description="Acidic residues" evidence="7">
    <location>
        <begin position="1218"/>
        <end position="1234"/>
    </location>
</feature>
<dbReference type="FunCoup" id="F2UP85">
    <property type="interactions" value="461"/>
</dbReference>
<dbReference type="CDD" id="cd06606">
    <property type="entry name" value="STKc_MAPKKK"/>
    <property type="match status" value="1"/>
</dbReference>
<name>F2UP85_SALR5</name>
<feature type="compositionally biased region" description="Basic and acidic residues" evidence="7">
    <location>
        <begin position="1200"/>
        <end position="1210"/>
    </location>
</feature>
<dbReference type="InterPro" id="IPR011009">
    <property type="entry name" value="Kinase-like_dom_sf"/>
</dbReference>
<dbReference type="PANTHER" id="PTHR11584">
    <property type="entry name" value="SERINE/THREONINE PROTEIN KINASE"/>
    <property type="match status" value="1"/>
</dbReference>
<feature type="compositionally biased region" description="Low complexity" evidence="7">
    <location>
        <begin position="1452"/>
        <end position="1469"/>
    </location>
</feature>
<keyword evidence="6" id="KW-0862">Zinc</keyword>
<feature type="compositionally biased region" description="Low complexity" evidence="7">
    <location>
        <begin position="577"/>
        <end position="594"/>
    </location>
</feature>
<evidence type="ECO:0000259" key="8">
    <source>
        <dbReference type="PROSITE" id="PS50011"/>
    </source>
</evidence>
<feature type="region of interest" description="Disordered" evidence="7">
    <location>
        <begin position="1417"/>
        <end position="1492"/>
    </location>
</feature>
<dbReference type="GO" id="GO:0004674">
    <property type="term" value="F:protein serine/threonine kinase activity"/>
    <property type="evidence" value="ECO:0007669"/>
    <property type="project" value="UniProtKB-KW"/>
</dbReference>
<feature type="region of interest" description="Disordered" evidence="7">
    <location>
        <begin position="1583"/>
        <end position="1617"/>
    </location>
</feature>
<feature type="compositionally biased region" description="Low complexity" evidence="7">
    <location>
        <begin position="1594"/>
        <end position="1604"/>
    </location>
</feature>
<dbReference type="Proteomes" id="UP000007799">
    <property type="component" value="Unassembled WGS sequence"/>
</dbReference>
<dbReference type="Pfam" id="PF13639">
    <property type="entry name" value="zf-RING_2"/>
    <property type="match status" value="1"/>
</dbReference>
<dbReference type="PROSITE" id="PS00108">
    <property type="entry name" value="PROTEIN_KINASE_ST"/>
    <property type="match status" value="1"/>
</dbReference>
<keyword evidence="4 10" id="KW-0418">Kinase</keyword>
<feature type="compositionally biased region" description="Low complexity" evidence="7">
    <location>
        <begin position="1268"/>
        <end position="1277"/>
    </location>
</feature>
<sequence length="1617" mass="171409">MDRVIVRAKTAALYLLYQDGPRCFTIRSDSKRFKILLKPFRCSHCGEKKCIHVLFVLLRVLKLDETHNLVTAPVATDHELDEVLDTFIQDRTRQRQERVDAARAGGDSDDTTASHHPHDDEDQDCPICLLPLVEGECVSACSECHHALHVHCLTVWADNQRQDRVPVSCPLCRAAWNNFHTTSLLPRARTPPSTIVGRSVQAGRAMATGEQTSDNTLASRACPAFARPWLAALGADTVSGLLSSDWRRRTRTLEQLAQSKERLDTLDTRVALDIVARTCRDPVLKVLRASLHLLSQTPRPTTAKADLHVALAHIVLRCHESRTFVLKWCHGAVSMGVANSHFTARDVTAALFHPPATASSVDTQSWQWMLGSVKLAHALTQDYPHWFAHVAAEDVDAFICARVAFKHARVNQVALQLQAWAEQAHRAHASHQSRWGDGDHAGEGAELVNDSCSPATMASASTTTTTTRHTNDDDDDGSADGGDGADAMARVDSGVVHHSPPSSLLPSSPSASSSAPLTPTTPTAAGGASTLLAPPSPQAPHAHAHAHAHADLSNASTTTTIKEPGVKHAVHPHAQRRQQQQPQQQQPQQQQQQYLRVGQGRVWFGGVGVGGGGARGSELVIPACECSGCTHARVDARDTAIRDDGGDTSNTDTEAELSSDTDADATSTVTSVSTTSNTSSTTTTTPATATTASRRPSSSPSSCAAVCCACELCVTNGGELWISDCVLGKGAVGTVHRARCIRTGAPFAVKQVDVGLAKVDDVKRLHTEVDIMRRLPRHAHVVSYFGCNQSAAAFAIAMELLPGGSLADKVAAEGALHAHDVRSYARDATKGLAFLHSRGIAHRDLKGANLLLTGRNRVKVCDFGLSATLADMSTQTNELQGSVGTPAWMAPEVIVGERVSRRSDCWSLGCCLIELWSGRKPWAEANLPNHYALMFMIASRSATPRVPPHITGAARDFAGRCLVRDVGQRWTSEQLLTHAFIAPDALVHGEEEVEEQRCDADGGADGGGENADVLNVMKSGDVATAATKDGGEGTNTEEEQVRGNVPEAITASQQMQKRAEVHVQGDAEEDGQEGERKEDQQQDGSSSTCTMTGDSEQQQQQEHDCSIAASSSSSSSSPLSSSSSSSSSLLRAADHQHQEHHHGNNNNSSSSGEQDDTCDAAAAADDDDDADDGSRVDSEDDTSTQQQHQQHQQHQQQQQRGDERQDEDVAARPVADVVVDDDDDENECYDDDDNGGSARTAADSMVCDGDVCSSTRLATRKQSTAAAAAAATTARQTRGARARRTKKSAVKRQTSTGDAAPSASSAMATLKKSAVRREKSVKAGSGPTPTRSRSQSRLQSRKPRPHDAETPTPASASHAAPLSTPPSLASSKTDIATSSNRNSSTRRGKKKGVVSSSLPVSPRKMAASTAATTASAVAATTTAPVSADSALAGSVRRPRTAEPTAPPPPATVTPTTTTTTATIATTIITSPSLSLSPQRTQRSPLRELSHARRARVPVAITSTASSPPSLAASMVVADPLSTSASSRQQPTTTDTTPTPMTTSTTTPTAAAVSSNTPPSSSSLLPLATTSACGRKMCKVRRSAPALKTRSAGVTASPTATTTTTRHSRIPTRTRTLV</sequence>
<feature type="compositionally biased region" description="Basic residues" evidence="7">
    <location>
        <begin position="1278"/>
        <end position="1290"/>
    </location>
</feature>
<dbReference type="PROSITE" id="PS50089">
    <property type="entry name" value="ZF_RING_2"/>
    <property type="match status" value="1"/>
</dbReference>
<protein>
    <submittedName>
        <fullName evidence="10">STE/STE11/MEKK2 protein kinase</fullName>
    </submittedName>
</protein>
<keyword evidence="6" id="KW-0479">Metal-binding</keyword>
<feature type="compositionally biased region" description="Acidic residues" evidence="7">
    <location>
        <begin position="653"/>
        <end position="663"/>
    </location>
</feature>
<feature type="compositionally biased region" description="Low complexity" evidence="7">
    <location>
        <begin position="1350"/>
        <end position="1383"/>
    </location>
</feature>
<feature type="compositionally biased region" description="Basic and acidic residues" evidence="7">
    <location>
        <begin position="434"/>
        <end position="443"/>
    </location>
</feature>
<dbReference type="eggNOG" id="KOG0198">
    <property type="taxonomic scope" value="Eukaryota"/>
</dbReference>
<feature type="region of interest" description="Disordered" evidence="7">
    <location>
        <begin position="95"/>
        <end position="121"/>
    </location>
</feature>
<evidence type="ECO:0000256" key="2">
    <source>
        <dbReference type="ARBA" id="ARBA00022679"/>
    </source>
</evidence>
<evidence type="ECO:0000256" key="6">
    <source>
        <dbReference type="PROSITE-ProRule" id="PRU00175"/>
    </source>
</evidence>
<feature type="region of interest" description="Disordered" evidence="7">
    <location>
        <begin position="428"/>
        <end position="550"/>
    </location>
</feature>
<dbReference type="SUPFAM" id="SSF56112">
    <property type="entry name" value="Protein kinase-like (PK-like)"/>
    <property type="match status" value="1"/>
</dbReference>
<dbReference type="SMART" id="SM00220">
    <property type="entry name" value="S_TKc"/>
    <property type="match status" value="1"/>
</dbReference>
<feature type="region of interest" description="Disordered" evidence="7">
    <location>
        <begin position="1024"/>
        <end position="1243"/>
    </location>
</feature>
<keyword evidence="5" id="KW-0067">ATP-binding</keyword>
<evidence type="ECO:0000256" key="1">
    <source>
        <dbReference type="ARBA" id="ARBA00022527"/>
    </source>
</evidence>
<dbReference type="GeneID" id="16069463"/>
<evidence type="ECO:0000256" key="4">
    <source>
        <dbReference type="ARBA" id="ARBA00022777"/>
    </source>
</evidence>
<evidence type="ECO:0000259" key="9">
    <source>
        <dbReference type="PROSITE" id="PS50089"/>
    </source>
</evidence>
<dbReference type="PROSITE" id="PS50011">
    <property type="entry name" value="PROTEIN_KINASE_DOM"/>
    <property type="match status" value="1"/>
</dbReference>
<evidence type="ECO:0000313" key="11">
    <source>
        <dbReference type="Proteomes" id="UP000007799"/>
    </source>
</evidence>
<feature type="region of interest" description="Disordered" evidence="7">
    <location>
        <begin position="640"/>
        <end position="700"/>
    </location>
</feature>
<feature type="domain" description="Protein kinase" evidence="8">
    <location>
        <begin position="721"/>
        <end position="981"/>
    </location>
</feature>
<dbReference type="GO" id="GO:0008270">
    <property type="term" value="F:zinc ion binding"/>
    <property type="evidence" value="ECO:0007669"/>
    <property type="project" value="UniProtKB-KW"/>
</dbReference>
<gene>
    <name evidence="10" type="ORF">PTSG_10004</name>
</gene>
<feature type="region of interest" description="Disordered" evidence="7">
    <location>
        <begin position="1268"/>
        <end position="1404"/>
    </location>
</feature>
<dbReference type="InterPro" id="IPR008271">
    <property type="entry name" value="Ser/Thr_kinase_AS"/>
</dbReference>
<organism evidence="11">
    <name type="scientific">Salpingoeca rosetta (strain ATCC 50818 / BSB-021)</name>
    <dbReference type="NCBI Taxonomy" id="946362"/>
    <lineage>
        <taxon>Eukaryota</taxon>
        <taxon>Choanoflagellata</taxon>
        <taxon>Craspedida</taxon>
        <taxon>Salpingoecidae</taxon>
        <taxon>Salpingoeca</taxon>
    </lineage>
</organism>
<dbReference type="RefSeq" id="XP_004988921.1">
    <property type="nucleotide sequence ID" value="XM_004988864.1"/>
</dbReference>
<evidence type="ECO:0000256" key="5">
    <source>
        <dbReference type="ARBA" id="ARBA00022840"/>
    </source>
</evidence>
<feature type="compositionally biased region" description="Low complexity" evidence="7">
    <location>
        <begin position="499"/>
        <end position="533"/>
    </location>
</feature>
<feature type="compositionally biased region" description="Polar residues" evidence="7">
    <location>
        <begin position="1470"/>
        <end position="1483"/>
    </location>
</feature>
<dbReference type="Gene3D" id="1.10.510.10">
    <property type="entry name" value="Transferase(Phosphotransferase) domain 1"/>
    <property type="match status" value="1"/>
</dbReference>
<dbReference type="PANTHER" id="PTHR11584:SF369">
    <property type="entry name" value="MITOGEN-ACTIVATED PROTEIN KINASE KINASE KINASE 19-RELATED"/>
    <property type="match status" value="1"/>
</dbReference>
<feature type="region of interest" description="Disordered" evidence="7">
    <location>
        <begin position="565"/>
        <end position="594"/>
    </location>
</feature>
<feature type="compositionally biased region" description="Low complexity" evidence="7">
    <location>
        <begin position="1417"/>
        <end position="1430"/>
    </location>
</feature>
<feature type="domain" description="RING-type" evidence="9">
    <location>
        <begin position="125"/>
        <end position="173"/>
    </location>
</feature>
<evidence type="ECO:0000256" key="3">
    <source>
        <dbReference type="ARBA" id="ARBA00022741"/>
    </source>
</evidence>
<reference evidence="10" key="1">
    <citation type="submission" date="2009-08" db="EMBL/GenBank/DDBJ databases">
        <title>Annotation of Salpingoeca rosetta.</title>
        <authorList>
            <consortium name="The Broad Institute Genome Sequencing Platform"/>
            <person name="Russ C."/>
            <person name="Cuomo C."/>
            <person name="Burger G."/>
            <person name="Gray M.W."/>
            <person name="Holland P.W.H."/>
            <person name="King N."/>
            <person name="Lang F.B.F."/>
            <person name="Roger A.J."/>
            <person name="Ruiz-Trillo I."/>
            <person name="Young S.K."/>
            <person name="Zeng Q."/>
            <person name="Gargeya S."/>
            <person name="Alvarado L."/>
            <person name="Berlin A."/>
            <person name="Chapman S.B."/>
            <person name="Chen Z."/>
            <person name="Freedman E."/>
            <person name="Gellesch M."/>
            <person name="Goldberg J."/>
            <person name="Griggs A."/>
            <person name="Gujja S."/>
            <person name="Heilman E."/>
            <person name="Heiman D."/>
            <person name="Howarth C."/>
            <person name="Mehta T."/>
            <person name="Neiman D."/>
            <person name="Pearson M."/>
            <person name="Roberts A."/>
            <person name="Saif S."/>
            <person name="Shea T."/>
            <person name="Shenoy N."/>
            <person name="Sisk P."/>
            <person name="Stolte C."/>
            <person name="Sykes S."/>
            <person name="White J."/>
            <person name="Yandava C."/>
            <person name="Haas B."/>
            <person name="Nusbaum C."/>
            <person name="Birren B."/>
        </authorList>
    </citation>
    <scope>NUCLEOTIDE SEQUENCE [LARGE SCALE GENOMIC DNA]</scope>
    <source>
        <strain evidence="10">ATCC 50818</strain>
    </source>
</reference>
<evidence type="ECO:0000313" key="10">
    <source>
        <dbReference type="EMBL" id="EGD79440.1"/>
    </source>
</evidence>
<feature type="compositionally biased region" description="Low complexity" evidence="7">
    <location>
        <begin position="1185"/>
        <end position="1199"/>
    </location>
</feature>
<keyword evidence="3" id="KW-0547">Nucleotide-binding</keyword>
<dbReference type="InParanoid" id="F2UP85"/>
<keyword evidence="2" id="KW-0808">Transferase</keyword>